<gene>
    <name evidence="8" type="ORF">HGT73_04175</name>
</gene>
<keyword evidence="3 5" id="KW-0238">DNA-binding</keyword>
<comment type="caution">
    <text evidence="8">The sequence shown here is derived from an EMBL/GenBank/DDBJ whole genome shotgun (WGS) entry which is preliminary data.</text>
</comment>
<evidence type="ECO:0000256" key="3">
    <source>
        <dbReference type="ARBA" id="ARBA00023125"/>
    </source>
</evidence>
<keyword evidence="6" id="KW-0175">Coiled coil</keyword>
<keyword evidence="9" id="KW-1185">Reference proteome</keyword>
<evidence type="ECO:0000313" key="9">
    <source>
        <dbReference type="Proteomes" id="UP000786875"/>
    </source>
</evidence>
<evidence type="ECO:0000259" key="7">
    <source>
        <dbReference type="PROSITE" id="PS51900"/>
    </source>
</evidence>
<dbReference type="Gene3D" id="3.30.160.60">
    <property type="entry name" value="Classic Zinc Finger"/>
    <property type="match status" value="1"/>
</dbReference>
<dbReference type="EMBL" id="JABBFO010000002">
    <property type="protein sequence ID" value="MBT0726584.1"/>
    <property type="molecule type" value="Genomic_DNA"/>
</dbReference>
<dbReference type="Gene3D" id="1.10.150.130">
    <property type="match status" value="1"/>
</dbReference>
<dbReference type="InterPro" id="IPR013762">
    <property type="entry name" value="Integrase-like_cat_sf"/>
</dbReference>
<evidence type="ECO:0000256" key="1">
    <source>
        <dbReference type="ARBA" id="ARBA00008857"/>
    </source>
</evidence>
<dbReference type="SUPFAM" id="SSF56349">
    <property type="entry name" value="DNA breaking-rejoining enzymes"/>
    <property type="match status" value="1"/>
</dbReference>
<proteinExistence type="inferred from homology"/>
<dbReference type="InterPro" id="IPR010998">
    <property type="entry name" value="Integrase_recombinase_N"/>
</dbReference>
<dbReference type="Pfam" id="PF09003">
    <property type="entry name" value="Arm-DNA-bind_1"/>
    <property type="match status" value="1"/>
</dbReference>
<name>A0ABS5T2K5_9GAMM</name>
<evidence type="ECO:0000256" key="6">
    <source>
        <dbReference type="SAM" id="Coils"/>
    </source>
</evidence>
<protein>
    <submittedName>
        <fullName evidence="8">Integrase</fullName>
    </submittedName>
</protein>
<keyword evidence="2" id="KW-0229">DNA integration</keyword>
<dbReference type="Proteomes" id="UP000786875">
    <property type="component" value="Unassembled WGS sequence"/>
</dbReference>
<evidence type="ECO:0000313" key="8">
    <source>
        <dbReference type="EMBL" id="MBT0726584.1"/>
    </source>
</evidence>
<accession>A0ABS5T2K5</accession>
<evidence type="ECO:0000256" key="2">
    <source>
        <dbReference type="ARBA" id="ARBA00022908"/>
    </source>
</evidence>
<sequence length="255" mass="29322">MAARPRAHNISIPNLYCKLDKRTGKIYWQYKHPLTGKFHSLGSDEVEAKQIASEANTIIAEQKKRQILSLNERLSRLKNSSYSPTVSQWIDRYLEIQAEKVAHLELKENSLKQKKSPLRLFNEHCGMTPMDQVTTLHISEIIDEVKAKGHNRMAQVVRLVLVDVFKEAQHVGVVLPGYNPALATRQPRNKVTRQRLSLEEWQAILVQAKTMRPYLANGMLLAVVTGQRIGDICRMKFTDIWDEHLHIEQEKPEAD</sequence>
<evidence type="ECO:0000256" key="5">
    <source>
        <dbReference type="PROSITE-ProRule" id="PRU01248"/>
    </source>
</evidence>
<dbReference type="PROSITE" id="PS51900">
    <property type="entry name" value="CB"/>
    <property type="match status" value="1"/>
</dbReference>
<dbReference type="InterPro" id="IPR011010">
    <property type="entry name" value="DNA_brk_join_enz"/>
</dbReference>
<comment type="similarity">
    <text evidence="1">Belongs to the 'phage' integrase family.</text>
</comment>
<dbReference type="InterPro" id="IPR015094">
    <property type="entry name" value="Integrase_lambda-typ_DNA-bd_N"/>
</dbReference>
<feature type="coiled-coil region" evidence="6">
    <location>
        <begin position="60"/>
        <end position="114"/>
    </location>
</feature>
<dbReference type="InterPro" id="IPR044068">
    <property type="entry name" value="CB"/>
</dbReference>
<evidence type="ECO:0000256" key="4">
    <source>
        <dbReference type="ARBA" id="ARBA00023172"/>
    </source>
</evidence>
<keyword evidence="4" id="KW-0233">DNA recombination</keyword>
<organism evidence="8 9">
    <name type="scientific">Rosenbergiella australiborealis</name>
    <dbReference type="NCBI Taxonomy" id="1544696"/>
    <lineage>
        <taxon>Bacteria</taxon>
        <taxon>Pseudomonadati</taxon>
        <taxon>Pseudomonadota</taxon>
        <taxon>Gammaproteobacteria</taxon>
        <taxon>Enterobacterales</taxon>
        <taxon>Erwiniaceae</taxon>
        <taxon>Rosenbergiella</taxon>
    </lineage>
</organism>
<reference evidence="8 9" key="1">
    <citation type="submission" date="2020-04" db="EMBL/GenBank/DDBJ databases">
        <title>Genome sequencing of Rosenbergiella species.</title>
        <authorList>
            <person name="Alvarez-Perez S."/>
            <person name="Lievens B."/>
        </authorList>
    </citation>
    <scope>NUCLEOTIDE SEQUENCE [LARGE SCALE GENOMIC DNA]</scope>
    <source>
        <strain evidence="8 9">CdVSA20.1</strain>
    </source>
</reference>
<dbReference type="Gene3D" id="1.10.443.10">
    <property type="entry name" value="Intergrase catalytic core"/>
    <property type="match status" value="1"/>
</dbReference>
<feature type="domain" description="Core-binding (CB)" evidence="7">
    <location>
        <begin position="84"/>
        <end position="169"/>
    </location>
</feature>